<dbReference type="InterPro" id="IPR050471">
    <property type="entry name" value="AB_hydrolase"/>
</dbReference>
<evidence type="ECO:0000313" key="2">
    <source>
        <dbReference type="EMBL" id="KLO14437.1"/>
    </source>
</evidence>
<protein>
    <submittedName>
        <fullName evidence="2">Alpha/beta-hydrolase</fullName>
    </submittedName>
</protein>
<accession>A0A0H2RS98</accession>
<dbReference type="Gene3D" id="3.40.50.1820">
    <property type="entry name" value="alpha/beta hydrolase"/>
    <property type="match status" value="1"/>
</dbReference>
<evidence type="ECO:0000313" key="3">
    <source>
        <dbReference type="Proteomes" id="UP000053477"/>
    </source>
</evidence>
<sequence length="273" mass="30377">MAFVLPDLQIWPSLEAQPTDSRVREVYPEDIYPGGGYANLPMGRTKYWLFGPEDGEKVVLIHGLTIPAITWKDIAPKLVEKGFRILAYDLYGKGYTQAPQTTYSTYLFVTQLALLMQYVRWDTASIVGFSMGGAVTAGFAASFPHLVKNLVFISSAGAPRRDVSYMPYLELRELQGQLLPGYKEAISSIMSTNVLRGQMSAFQWISRYKPAGKVLIIHGTEDKIVKFDDGEYIQKIITYAELARIQGAAHDLLVDDAYSSEVLDILATFLNGA</sequence>
<dbReference type="STRING" id="27342.A0A0H2RS98"/>
<name>A0A0H2RS98_9AGAM</name>
<organism evidence="2 3">
    <name type="scientific">Schizopora paradoxa</name>
    <dbReference type="NCBI Taxonomy" id="27342"/>
    <lineage>
        <taxon>Eukaryota</taxon>
        <taxon>Fungi</taxon>
        <taxon>Dikarya</taxon>
        <taxon>Basidiomycota</taxon>
        <taxon>Agaricomycotina</taxon>
        <taxon>Agaricomycetes</taxon>
        <taxon>Hymenochaetales</taxon>
        <taxon>Schizoporaceae</taxon>
        <taxon>Schizopora</taxon>
    </lineage>
</organism>
<dbReference type="Pfam" id="PF00561">
    <property type="entry name" value="Abhydrolase_1"/>
    <property type="match status" value="1"/>
</dbReference>
<dbReference type="InterPro" id="IPR000073">
    <property type="entry name" value="AB_hydrolase_1"/>
</dbReference>
<dbReference type="GO" id="GO:0016787">
    <property type="term" value="F:hydrolase activity"/>
    <property type="evidence" value="ECO:0007669"/>
    <property type="project" value="UniProtKB-KW"/>
</dbReference>
<dbReference type="PANTHER" id="PTHR43433">
    <property type="entry name" value="HYDROLASE, ALPHA/BETA FOLD FAMILY PROTEIN"/>
    <property type="match status" value="1"/>
</dbReference>
<gene>
    <name evidence="2" type="ORF">SCHPADRAFT_850984</name>
</gene>
<dbReference type="OrthoDB" id="408373at2759"/>
<dbReference type="EMBL" id="KQ085943">
    <property type="protein sequence ID" value="KLO14437.1"/>
    <property type="molecule type" value="Genomic_DNA"/>
</dbReference>
<proteinExistence type="predicted"/>
<keyword evidence="3" id="KW-1185">Reference proteome</keyword>
<evidence type="ECO:0000259" key="1">
    <source>
        <dbReference type="Pfam" id="PF00561"/>
    </source>
</evidence>
<dbReference type="InParanoid" id="A0A0H2RS98"/>
<dbReference type="PANTHER" id="PTHR43433:SF5">
    <property type="entry name" value="AB HYDROLASE-1 DOMAIN-CONTAINING PROTEIN"/>
    <property type="match status" value="1"/>
</dbReference>
<keyword evidence="2" id="KW-0378">Hydrolase</keyword>
<reference evidence="2 3" key="1">
    <citation type="submission" date="2015-04" db="EMBL/GenBank/DDBJ databases">
        <title>Complete genome sequence of Schizopora paradoxa KUC8140, a cosmopolitan wood degrader in East Asia.</title>
        <authorList>
            <consortium name="DOE Joint Genome Institute"/>
            <person name="Min B."/>
            <person name="Park H."/>
            <person name="Jang Y."/>
            <person name="Kim J.-J."/>
            <person name="Kim K.H."/>
            <person name="Pangilinan J."/>
            <person name="Lipzen A."/>
            <person name="Riley R."/>
            <person name="Grigoriev I.V."/>
            <person name="Spatafora J.W."/>
            <person name="Choi I.-G."/>
        </authorList>
    </citation>
    <scope>NUCLEOTIDE SEQUENCE [LARGE SCALE GENOMIC DNA]</scope>
    <source>
        <strain evidence="2 3">KUC8140</strain>
    </source>
</reference>
<dbReference type="InterPro" id="IPR029058">
    <property type="entry name" value="AB_hydrolase_fold"/>
</dbReference>
<dbReference type="Proteomes" id="UP000053477">
    <property type="component" value="Unassembled WGS sequence"/>
</dbReference>
<dbReference type="SUPFAM" id="SSF53474">
    <property type="entry name" value="alpha/beta-Hydrolases"/>
    <property type="match status" value="1"/>
</dbReference>
<dbReference type="AlphaFoldDB" id="A0A0H2RS98"/>
<dbReference type="PRINTS" id="PR00111">
    <property type="entry name" value="ABHYDROLASE"/>
</dbReference>
<feature type="domain" description="AB hydrolase-1" evidence="1">
    <location>
        <begin position="58"/>
        <end position="182"/>
    </location>
</feature>